<keyword evidence="2" id="KW-0238">DNA-binding</keyword>
<evidence type="ECO:0000313" key="6">
    <source>
        <dbReference type="EMBL" id="GGY95958.1"/>
    </source>
</evidence>
<dbReference type="GO" id="GO:0003700">
    <property type="term" value="F:DNA-binding transcription factor activity"/>
    <property type="evidence" value="ECO:0007669"/>
    <property type="project" value="InterPro"/>
</dbReference>
<dbReference type="Gene3D" id="1.10.10.10">
    <property type="entry name" value="Winged helix-like DNA-binding domain superfamily/Winged helix DNA-binding domain"/>
    <property type="match status" value="1"/>
</dbReference>
<feature type="domain" description="HTH gntR-type" evidence="5">
    <location>
        <begin position="13"/>
        <end position="82"/>
    </location>
</feature>
<comment type="caution">
    <text evidence="6">The sequence shown here is derived from an EMBL/GenBank/DDBJ whole genome shotgun (WGS) entry which is preliminary data.</text>
</comment>
<dbReference type="AlphaFoldDB" id="A0A918PB16"/>
<reference evidence="6" key="2">
    <citation type="submission" date="2020-09" db="EMBL/GenBank/DDBJ databases">
        <authorList>
            <person name="Sun Q."/>
            <person name="Ohkuma M."/>
        </authorList>
    </citation>
    <scope>NUCLEOTIDE SEQUENCE</scope>
    <source>
        <strain evidence="6">JCM 4815</strain>
    </source>
</reference>
<evidence type="ECO:0000256" key="4">
    <source>
        <dbReference type="SAM" id="MobiDB-lite"/>
    </source>
</evidence>
<dbReference type="CDD" id="cd07377">
    <property type="entry name" value="WHTH_GntR"/>
    <property type="match status" value="1"/>
</dbReference>
<dbReference type="GO" id="GO:0045892">
    <property type="term" value="P:negative regulation of DNA-templated transcription"/>
    <property type="evidence" value="ECO:0007669"/>
    <property type="project" value="TreeGrafter"/>
</dbReference>
<reference evidence="6" key="1">
    <citation type="journal article" date="2014" name="Int. J. Syst. Evol. Microbiol.">
        <title>Complete genome sequence of Corynebacterium casei LMG S-19264T (=DSM 44701T), isolated from a smear-ripened cheese.</title>
        <authorList>
            <consortium name="US DOE Joint Genome Institute (JGI-PGF)"/>
            <person name="Walter F."/>
            <person name="Albersmeier A."/>
            <person name="Kalinowski J."/>
            <person name="Ruckert C."/>
        </authorList>
    </citation>
    <scope>NUCLEOTIDE SEQUENCE</scope>
    <source>
        <strain evidence="6">JCM 4815</strain>
    </source>
</reference>
<dbReference type="EMBL" id="BMVW01000001">
    <property type="protein sequence ID" value="GGY95958.1"/>
    <property type="molecule type" value="Genomic_DNA"/>
</dbReference>
<keyword evidence="1" id="KW-0805">Transcription regulation</keyword>
<dbReference type="InterPro" id="IPR000524">
    <property type="entry name" value="Tscrpt_reg_HTH_GntR"/>
</dbReference>
<dbReference type="InterPro" id="IPR050679">
    <property type="entry name" value="Bact_HTH_transcr_reg"/>
</dbReference>
<dbReference type="GO" id="GO:0003677">
    <property type="term" value="F:DNA binding"/>
    <property type="evidence" value="ECO:0007669"/>
    <property type="project" value="UniProtKB-KW"/>
</dbReference>
<sequence length="291" mass="32462">MTQEYVEVNGSGRRSPREIADALRERIRTGELKTGERLPTQAELAERYGVERGAVRQALRLLQRDGLLSNVSRGRPPEIAAPDRGPAEPQPATVMLSEHLRKACAAAHARIDAVCFTAETLMEAMHAVRLHTQAGRLRPESIEMRCLLPDPGLAPAFPVPVDGDEGKTAEIRRSLAAQRTSQARVLDLTMRRIRAESGIDARVSFRLLPFTPPVKLFVLNDREALLGHYQVARHTKQLPGGEIEVYDAWGKQSLLFRFERDAGGRDAAFVEQSRKWFDALWATIARESTLT</sequence>
<evidence type="ECO:0000256" key="2">
    <source>
        <dbReference type="ARBA" id="ARBA00023125"/>
    </source>
</evidence>
<dbReference type="PANTHER" id="PTHR44846">
    <property type="entry name" value="MANNOSYL-D-GLYCERATE TRANSPORT/METABOLISM SYSTEM REPRESSOR MNGR-RELATED"/>
    <property type="match status" value="1"/>
</dbReference>
<keyword evidence="3" id="KW-0804">Transcription</keyword>
<dbReference type="SMART" id="SM00345">
    <property type="entry name" value="HTH_GNTR"/>
    <property type="match status" value="1"/>
</dbReference>
<dbReference type="Proteomes" id="UP000622166">
    <property type="component" value="Unassembled WGS sequence"/>
</dbReference>
<dbReference type="RefSeq" id="WP_189856118.1">
    <property type="nucleotide sequence ID" value="NZ_BMVW01000001.1"/>
</dbReference>
<proteinExistence type="predicted"/>
<dbReference type="PRINTS" id="PR00035">
    <property type="entry name" value="HTHGNTR"/>
</dbReference>
<dbReference type="SUPFAM" id="SSF46785">
    <property type="entry name" value="Winged helix' DNA-binding domain"/>
    <property type="match status" value="1"/>
</dbReference>
<gene>
    <name evidence="6" type="ORF">GCM10010365_13580</name>
</gene>
<dbReference type="InterPro" id="IPR036388">
    <property type="entry name" value="WH-like_DNA-bd_sf"/>
</dbReference>
<organism evidence="6 7">
    <name type="scientific">Streptomyces poonensis</name>
    <dbReference type="NCBI Taxonomy" id="68255"/>
    <lineage>
        <taxon>Bacteria</taxon>
        <taxon>Bacillati</taxon>
        <taxon>Actinomycetota</taxon>
        <taxon>Actinomycetes</taxon>
        <taxon>Kitasatosporales</taxon>
        <taxon>Streptomycetaceae</taxon>
        <taxon>Streptomyces</taxon>
    </lineage>
</organism>
<accession>A0A918PB16</accession>
<name>A0A918PB16_9ACTN</name>
<dbReference type="InterPro" id="IPR036390">
    <property type="entry name" value="WH_DNA-bd_sf"/>
</dbReference>
<dbReference type="PANTHER" id="PTHR44846:SF17">
    <property type="entry name" value="GNTR-FAMILY TRANSCRIPTIONAL REGULATOR"/>
    <property type="match status" value="1"/>
</dbReference>
<dbReference type="PROSITE" id="PS50949">
    <property type="entry name" value="HTH_GNTR"/>
    <property type="match status" value="1"/>
</dbReference>
<protein>
    <submittedName>
        <fullName evidence="6">GntR family transcriptional regulator</fullName>
    </submittedName>
</protein>
<evidence type="ECO:0000313" key="7">
    <source>
        <dbReference type="Proteomes" id="UP000622166"/>
    </source>
</evidence>
<dbReference type="Pfam" id="PF00392">
    <property type="entry name" value="GntR"/>
    <property type="match status" value="1"/>
</dbReference>
<feature type="region of interest" description="Disordered" evidence="4">
    <location>
        <begin position="71"/>
        <end position="90"/>
    </location>
</feature>
<evidence type="ECO:0000259" key="5">
    <source>
        <dbReference type="PROSITE" id="PS50949"/>
    </source>
</evidence>
<keyword evidence="7" id="KW-1185">Reference proteome</keyword>
<evidence type="ECO:0000256" key="1">
    <source>
        <dbReference type="ARBA" id="ARBA00023015"/>
    </source>
</evidence>
<evidence type="ECO:0000256" key="3">
    <source>
        <dbReference type="ARBA" id="ARBA00023163"/>
    </source>
</evidence>